<dbReference type="Pfam" id="PF00326">
    <property type="entry name" value="Peptidase_S9"/>
    <property type="match status" value="1"/>
</dbReference>
<feature type="domain" description="Peptidase S9 prolyl oligopeptidase catalytic" evidence="2">
    <location>
        <begin position="136"/>
        <end position="273"/>
    </location>
</feature>
<evidence type="ECO:0000313" key="4">
    <source>
        <dbReference type="Proteomes" id="UP000618931"/>
    </source>
</evidence>
<dbReference type="RefSeq" id="WP_196293418.1">
    <property type="nucleotide sequence ID" value="NZ_JADQDM010000005.1"/>
</dbReference>
<reference evidence="3 4" key="1">
    <citation type="submission" date="2020-11" db="EMBL/GenBank/DDBJ databases">
        <authorList>
            <person name="Kim M.K."/>
        </authorList>
    </citation>
    <scope>NUCLEOTIDE SEQUENCE [LARGE SCALE GENOMIC DNA]</scope>
    <source>
        <strain evidence="3 4">BT662</strain>
    </source>
</reference>
<dbReference type="PROSITE" id="PS51257">
    <property type="entry name" value="PROKAR_LIPOPROTEIN"/>
    <property type="match status" value="1"/>
</dbReference>
<dbReference type="InterPro" id="IPR001375">
    <property type="entry name" value="Peptidase_S9_cat"/>
</dbReference>
<evidence type="ECO:0000259" key="2">
    <source>
        <dbReference type="Pfam" id="PF00326"/>
    </source>
</evidence>
<organism evidence="3 4">
    <name type="scientific">Hymenobacter ruricola</name>
    <dbReference type="NCBI Taxonomy" id="2791023"/>
    <lineage>
        <taxon>Bacteria</taxon>
        <taxon>Pseudomonadati</taxon>
        <taxon>Bacteroidota</taxon>
        <taxon>Cytophagia</taxon>
        <taxon>Cytophagales</taxon>
        <taxon>Hymenobacteraceae</taxon>
        <taxon>Hymenobacter</taxon>
    </lineage>
</organism>
<evidence type="ECO:0000256" key="1">
    <source>
        <dbReference type="SAM" id="SignalP"/>
    </source>
</evidence>
<dbReference type="EMBL" id="JADQDM010000005">
    <property type="protein sequence ID" value="MBF9221972.1"/>
    <property type="molecule type" value="Genomic_DNA"/>
</dbReference>
<proteinExistence type="predicted"/>
<keyword evidence="4" id="KW-1185">Reference proteome</keyword>
<dbReference type="SUPFAM" id="SSF53474">
    <property type="entry name" value="alpha/beta-Hydrolases"/>
    <property type="match status" value="1"/>
</dbReference>
<dbReference type="InterPro" id="IPR029058">
    <property type="entry name" value="AB_hydrolase_fold"/>
</dbReference>
<feature type="signal peptide" evidence="1">
    <location>
        <begin position="1"/>
        <end position="25"/>
    </location>
</feature>
<protein>
    <submittedName>
        <fullName evidence="3">Prolyl oligopeptidase family serine peptidase</fullName>
    </submittedName>
</protein>
<name>A0ABS0I5W6_9BACT</name>
<gene>
    <name evidence="3" type="ORF">I2H31_12745</name>
</gene>
<accession>A0ABS0I5W6</accession>
<sequence length="279" mass="29595">MRTYPNFLSSSGGLLALLLSSCQPSAPKATQAPEVTETGQWVGTGEQRLRAEIYRSATLSPHPTLLLVLHGDAPFNKPDYQYTLAREVARANPDVVAVGLLRPGYTDPAGHQSDGERGEATGDNYTPAVIDAVAGALTTLRARYHAGRVVVAGHSGGAAIAADLLGRHPGLADAALLASCPCNVATWRAHMKRRVGGAIWDQPVASVSPEQVVARVPARTRVTLLVGAADSTAPRALTQEYYQQLRQRGIPATVVELPGLGHEIFLGQAVRQEIGRLLH</sequence>
<feature type="chain" id="PRO_5047328267" evidence="1">
    <location>
        <begin position="26"/>
        <end position="279"/>
    </location>
</feature>
<dbReference type="Proteomes" id="UP000618931">
    <property type="component" value="Unassembled WGS sequence"/>
</dbReference>
<dbReference type="Gene3D" id="3.40.50.1820">
    <property type="entry name" value="alpha/beta hydrolase"/>
    <property type="match status" value="1"/>
</dbReference>
<comment type="caution">
    <text evidence="3">The sequence shown here is derived from an EMBL/GenBank/DDBJ whole genome shotgun (WGS) entry which is preliminary data.</text>
</comment>
<evidence type="ECO:0000313" key="3">
    <source>
        <dbReference type="EMBL" id="MBF9221972.1"/>
    </source>
</evidence>
<keyword evidence="1" id="KW-0732">Signal</keyword>